<comment type="caution">
    <text evidence="3">The sequence shown here is derived from an EMBL/GenBank/DDBJ whole genome shotgun (WGS) entry which is preliminary data.</text>
</comment>
<feature type="chain" id="PRO_5041261727" evidence="2">
    <location>
        <begin position="23"/>
        <end position="306"/>
    </location>
</feature>
<reference evidence="3" key="1">
    <citation type="submission" date="2023-06" db="EMBL/GenBank/DDBJ databases">
        <authorList>
            <person name="Delattre M."/>
        </authorList>
    </citation>
    <scope>NUCLEOTIDE SEQUENCE</scope>
    <source>
        <strain evidence="3">AF72</strain>
    </source>
</reference>
<feature type="non-terminal residue" evidence="3">
    <location>
        <position position="306"/>
    </location>
</feature>
<keyword evidence="1" id="KW-0472">Membrane</keyword>
<sequence length="306" mass="34231">MLMLRLLFICCHLFLLPHLVITASWTSSQFPDLRGASVDQCVRAMPHGQLLYICDPDNILNTSQALALNRQLHELSIGTTCHCQRISQCITRNGLQEASHGFVVSIAIVSNLQMTIHSPSEAQLTERAESFTKALEGRWALGDCGNSVIIFVWEHYKKIVIWPARLAEKYVSYDERRHMLTRVNDLVQGDKWHEALSQLIAEIGKELHGQPEQKLDTGTLALILSVAVAVLLTMLITCCVCAFRCCGNLKGDERPRGVLAAAHRVDSIRALVLRRGSQLRRSFSKSPKFPVSRDGPDRFFGDTTIV</sequence>
<keyword evidence="4" id="KW-1185">Reference proteome</keyword>
<dbReference type="InterPro" id="IPR033438">
    <property type="entry name" value="MOLO1"/>
</dbReference>
<evidence type="ECO:0000256" key="2">
    <source>
        <dbReference type="SAM" id="SignalP"/>
    </source>
</evidence>
<dbReference type="EMBL" id="CATQJA010002654">
    <property type="protein sequence ID" value="CAJ0578500.1"/>
    <property type="molecule type" value="Genomic_DNA"/>
</dbReference>
<keyword evidence="1" id="KW-0812">Transmembrane</keyword>
<accession>A0AA36D1T0</accession>
<organism evidence="3 4">
    <name type="scientific">Mesorhabditis spiculigera</name>
    <dbReference type="NCBI Taxonomy" id="96644"/>
    <lineage>
        <taxon>Eukaryota</taxon>
        <taxon>Metazoa</taxon>
        <taxon>Ecdysozoa</taxon>
        <taxon>Nematoda</taxon>
        <taxon>Chromadorea</taxon>
        <taxon>Rhabditida</taxon>
        <taxon>Rhabditina</taxon>
        <taxon>Rhabditomorpha</taxon>
        <taxon>Rhabditoidea</taxon>
        <taxon>Rhabditidae</taxon>
        <taxon>Mesorhabditinae</taxon>
        <taxon>Mesorhabditis</taxon>
    </lineage>
</organism>
<feature type="signal peptide" evidence="2">
    <location>
        <begin position="1"/>
        <end position="22"/>
    </location>
</feature>
<gene>
    <name evidence="3" type="ORF">MSPICULIGERA_LOCUS16751</name>
</gene>
<dbReference type="Proteomes" id="UP001177023">
    <property type="component" value="Unassembled WGS sequence"/>
</dbReference>
<proteinExistence type="predicted"/>
<evidence type="ECO:0000256" key="1">
    <source>
        <dbReference type="SAM" id="Phobius"/>
    </source>
</evidence>
<feature type="transmembrane region" description="Helical" evidence="1">
    <location>
        <begin position="220"/>
        <end position="246"/>
    </location>
</feature>
<evidence type="ECO:0000313" key="3">
    <source>
        <dbReference type="EMBL" id="CAJ0578500.1"/>
    </source>
</evidence>
<keyword evidence="1" id="KW-1133">Transmembrane helix</keyword>
<dbReference type="PANTHER" id="PTHR33748">
    <property type="entry name" value="PROTEIN CBG04600"/>
    <property type="match status" value="1"/>
</dbReference>
<dbReference type="GO" id="GO:0005892">
    <property type="term" value="C:acetylcholine-gated channel complex"/>
    <property type="evidence" value="ECO:0007669"/>
    <property type="project" value="InterPro"/>
</dbReference>
<name>A0AA36D1T0_9BILA</name>
<dbReference type="PANTHER" id="PTHR33748:SF4">
    <property type="entry name" value="MOLO-1"/>
    <property type="match status" value="1"/>
</dbReference>
<dbReference type="AlphaFoldDB" id="A0AA36D1T0"/>
<dbReference type="Pfam" id="PF17175">
    <property type="entry name" value="MOLO1"/>
    <property type="match status" value="1"/>
</dbReference>
<evidence type="ECO:0000313" key="4">
    <source>
        <dbReference type="Proteomes" id="UP001177023"/>
    </source>
</evidence>
<keyword evidence="2" id="KW-0732">Signal</keyword>
<protein>
    <submittedName>
        <fullName evidence="3">Uncharacterized protein</fullName>
    </submittedName>
</protein>
<dbReference type="Gene3D" id="3.10.310.50">
    <property type="match status" value="1"/>
</dbReference>